<dbReference type="EMBL" id="CP012502">
    <property type="protein sequence ID" value="AOM82808.1"/>
    <property type="molecule type" value="Genomic_DNA"/>
</dbReference>
<dbReference type="GO" id="GO:0000166">
    <property type="term" value="F:nucleotide binding"/>
    <property type="evidence" value="ECO:0007669"/>
    <property type="project" value="UniProtKB-KW"/>
</dbReference>
<dbReference type="InterPro" id="IPR030960">
    <property type="entry name" value="DHQS/DOIS_N"/>
</dbReference>
<evidence type="ECO:0000313" key="21">
    <source>
        <dbReference type="Proteomes" id="UP000094463"/>
    </source>
</evidence>
<keyword evidence="12 17" id="KW-0862">Zinc</keyword>
<evidence type="ECO:0000256" key="9">
    <source>
        <dbReference type="ARBA" id="ARBA00022605"/>
    </source>
</evidence>
<dbReference type="InterPro" id="IPR030963">
    <property type="entry name" value="DHQ_synth_fam"/>
</dbReference>
<evidence type="ECO:0000256" key="15">
    <source>
        <dbReference type="ARBA" id="ARBA00023239"/>
    </source>
</evidence>
<organism evidence="20 21">
    <name type="scientific">Salisediminibacterium beveridgei</name>
    <dbReference type="NCBI Taxonomy" id="632773"/>
    <lineage>
        <taxon>Bacteria</taxon>
        <taxon>Bacillati</taxon>
        <taxon>Bacillota</taxon>
        <taxon>Bacilli</taxon>
        <taxon>Bacillales</taxon>
        <taxon>Bacillaceae</taxon>
        <taxon>Salisediminibacterium</taxon>
    </lineage>
</organism>
<comment type="pathway">
    <text evidence="4 17">Metabolic intermediate biosynthesis; chorismate biosynthesis; chorismate from D-erythrose 4-phosphate and phosphoenolpyruvate: step 2/7.</text>
</comment>
<dbReference type="PANTHER" id="PTHR43622">
    <property type="entry name" value="3-DEHYDROQUINATE SYNTHASE"/>
    <property type="match status" value="1"/>
</dbReference>
<accession>A0A1D7QV21</accession>
<dbReference type="GO" id="GO:0008652">
    <property type="term" value="P:amino acid biosynthetic process"/>
    <property type="evidence" value="ECO:0007669"/>
    <property type="project" value="UniProtKB-KW"/>
</dbReference>
<dbReference type="KEGG" id="bbev:BBEV_1445"/>
<feature type="binding site" evidence="17">
    <location>
        <position position="153"/>
    </location>
    <ligand>
        <name>NAD(+)</name>
        <dbReference type="ChEBI" id="CHEBI:57540"/>
    </ligand>
</feature>
<feature type="binding site" evidence="17">
    <location>
        <position position="249"/>
    </location>
    <ligand>
        <name>Zn(2+)</name>
        <dbReference type="ChEBI" id="CHEBI:29105"/>
    </ligand>
</feature>
<comment type="subcellular location">
    <subcellularLocation>
        <location evidence="3 17">Cytoplasm</location>
    </subcellularLocation>
</comment>
<evidence type="ECO:0000256" key="13">
    <source>
        <dbReference type="ARBA" id="ARBA00023027"/>
    </source>
</evidence>
<dbReference type="EC" id="4.2.3.4" evidence="6 17"/>
<evidence type="ECO:0000256" key="17">
    <source>
        <dbReference type="HAMAP-Rule" id="MF_00110"/>
    </source>
</evidence>
<feature type="binding site" evidence="17">
    <location>
        <position position="144"/>
    </location>
    <ligand>
        <name>NAD(+)</name>
        <dbReference type="ChEBI" id="CHEBI:57540"/>
    </ligand>
</feature>
<evidence type="ECO:0000256" key="7">
    <source>
        <dbReference type="ARBA" id="ARBA00017684"/>
    </source>
</evidence>
<dbReference type="PATRIC" id="fig|632773.3.peg.1521"/>
<dbReference type="GO" id="GO:0046872">
    <property type="term" value="F:metal ion binding"/>
    <property type="evidence" value="ECO:0007669"/>
    <property type="project" value="UniProtKB-KW"/>
</dbReference>
<protein>
    <recommendedName>
        <fullName evidence="7 17">3-dehydroquinate synthase</fullName>
        <shortName evidence="17">DHQS</shortName>
        <ecNumber evidence="6 17">4.2.3.4</ecNumber>
    </recommendedName>
</protein>
<dbReference type="Proteomes" id="UP000094463">
    <property type="component" value="Chromosome"/>
</dbReference>
<dbReference type="PIRSF" id="PIRSF001455">
    <property type="entry name" value="DHQ_synth"/>
    <property type="match status" value="1"/>
</dbReference>
<comment type="function">
    <text evidence="17">Catalyzes the conversion of 3-deoxy-D-arabino-heptulosonate 7-phosphate (DAHP) to dehydroquinate (DHQ).</text>
</comment>
<evidence type="ECO:0000256" key="2">
    <source>
        <dbReference type="ARBA" id="ARBA00001911"/>
    </source>
</evidence>
<keyword evidence="10 17" id="KW-0479">Metal-binding</keyword>
<dbReference type="NCBIfam" id="TIGR01357">
    <property type="entry name" value="aroB"/>
    <property type="match status" value="1"/>
</dbReference>
<keyword evidence="8 17" id="KW-0963">Cytoplasm</keyword>
<comment type="cofactor">
    <cofactor evidence="2 17">
        <name>NAD(+)</name>
        <dbReference type="ChEBI" id="CHEBI:57540"/>
    </cofactor>
</comment>
<evidence type="ECO:0000256" key="8">
    <source>
        <dbReference type="ARBA" id="ARBA00022490"/>
    </source>
</evidence>
<evidence type="ECO:0000256" key="12">
    <source>
        <dbReference type="ARBA" id="ARBA00022833"/>
    </source>
</evidence>
<dbReference type="CDD" id="cd08195">
    <property type="entry name" value="DHQS"/>
    <property type="match status" value="1"/>
</dbReference>
<feature type="binding site" evidence="17">
    <location>
        <position position="266"/>
    </location>
    <ligand>
        <name>Zn(2+)</name>
        <dbReference type="ChEBI" id="CHEBI:29105"/>
    </ligand>
</feature>
<dbReference type="HAMAP" id="MF_00110">
    <property type="entry name" value="DHQ_synthase"/>
    <property type="match status" value="1"/>
</dbReference>
<dbReference type="AlphaFoldDB" id="A0A1D7QV21"/>
<name>A0A1D7QV21_9BACI</name>
<evidence type="ECO:0000313" key="20">
    <source>
        <dbReference type="EMBL" id="AOM82808.1"/>
    </source>
</evidence>
<feature type="binding site" evidence="17">
    <location>
        <begin position="74"/>
        <end position="79"/>
    </location>
    <ligand>
        <name>NAD(+)</name>
        <dbReference type="ChEBI" id="CHEBI:57540"/>
    </ligand>
</feature>
<dbReference type="Pfam" id="PF01761">
    <property type="entry name" value="DHQ_synthase"/>
    <property type="match status" value="1"/>
</dbReference>
<comment type="cofactor">
    <cofactor evidence="17">
        <name>Co(2+)</name>
        <dbReference type="ChEBI" id="CHEBI:48828"/>
    </cofactor>
    <cofactor evidence="17">
        <name>Zn(2+)</name>
        <dbReference type="ChEBI" id="CHEBI:29105"/>
    </cofactor>
    <text evidence="17">Binds 1 divalent metal cation per subunit. Can use either Co(2+) or Zn(2+).</text>
</comment>
<evidence type="ECO:0000256" key="14">
    <source>
        <dbReference type="ARBA" id="ARBA00023141"/>
    </source>
</evidence>
<evidence type="ECO:0000256" key="10">
    <source>
        <dbReference type="ARBA" id="ARBA00022723"/>
    </source>
</evidence>
<evidence type="ECO:0000256" key="6">
    <source>
        <dbReference type="ARBA" id="ARBA00013031"/>
    </source>
</evidence>
<dbReference type="GO" id="GO:0005737">
    <property type="term" value="C:cytoplasm"/>
    <property type="evidence" value="ECO:0007669"/>
    <property type="project" value="UniProtKB-SubCell"/>
</dbReference>
<evidence type="ECO:0000259" key="18">
    <source>
        <dbReference type="Pfam" id="PF01761"/>
    </source>
</evidence>
<dbReference type="PANTHER" id="PTHR43622:SF7">
    <property type="entry name" value="3-DEHYDROQUINATE SYNTHASE, CHLOROPLASTIC"/>
    <property type="match status" value="1"/>
</dbReference>
<dbReference type="SUPFAM" id="SSF56796">
    <property type="entry name" value="Dehydroquinate synthase-like"/>
    <property type="match status" value="1"/>
</dbReference>
<keyword evidence="13 17" id="KW-0520">NAD</keyword>
<keyword evidence="9 17" id="KW-0028">Amino-acid biosynthesis</keyword>
<feature type="domain" description="3-dehydroquinate synthase N-terminal" evidence="18">
    <location>
        <begin position="71"/>
        <end position="181"/>
    </location>
</feature>
<dbReference type="Gene3D" id="3.40.50.1970">
    <property type="match status" value="1"/>
</dbReference>
<dbReference type="RefSeq" id="WP_069364853.1">
    <property type="nucleotide sequence ID" value="NZ_CP012502.1"/>
</dbReference>
<dbReference type="InterPro" id="IPR016037">
    <property type="entry name" value="DHQ_synth_AroB"/>
</dbReference>
<feature type="binding site" evidence="17">
    <location>
        <begin position="108"/>
        <end position="112"/>
    </location>
    <ligand>
        <name>NAD(+)</name>
        <dbReference type="ChEBI" id="CHEBI:57540"/>
    </ligand>
</feature>
<dbReference type="Gene3D" id="1.20.1090.10">
    <property type="entry name" value="Dehydroquinate synthase-like - alpha domain"/>
    <property type="match status" value="1"/>
</dbReference>
<keyword evidence="14 17" id="KW-0057">Aromatic amino acid biosynthesis</keyword>
<dbReference type="Pfam" id="PF24621">
    <property type="entry name" value="DHQS_C"/>
    <property type="match status" value="1"/>
</dbReference>
<proteinExistence type="inferred from homology"/>
<dbReference type="FunFam" id="3.40.50.1970:FF:000001">
    <property type="entry name" value="3-dehydroquinate synthase"/>
    <property type="match status" value="1"/>
</dbReference>
<feature type="binding site" evidence="17">
    <location>
        <position position="186"/>
    </location>
    <ligand>
        <name>Zn(2+)</name>
        <dbReference type="ChEBI" id="CHEBI:29105"/>
    </ligand>
</feature>
<dbReference type="UniPathway" id="UPA00053">
    <property type="reaction ID" value="UER00085"/>
</dbReference>
<keyword evidence="11 17" id="KW-0547">Nucleotide-binding</keyword>
<keyword evidence="15 17" id="KW-0456">Lyase</keyword>
<keyword evidence="21" id="KW-1185">Reference proteome</keyword>
<evidence type="ECO:0000256" key="1">
    <source>
        <dbReference type="ARBA" id="ARBA00001393"/>
    </source>
</evidence>
<feature type="binding site" evidence="17">
    <location>
        <begin position="132"/>
        <end position="133"/>
    </location>
    <ligand>
        <name>NAD(+)</name>
        <dbReference type="ChEBI" id="CHEBI:57540"/>
    </ligand>
</feature>
<gene>
    <name evidence="17 20" type="primary">aroB</name>
    <name evidence="20" type="ORF">BBEV_1445</name>
</gene>
<evidence type="ECO:0000256" key="3">
    <source>
        <dbReference type="ARBA" id="ARBA00004496"/>
    </source>
</evidence>
<dbReference type="OrthoDB" id="9806583at2"/>
<evidence type="ECO:0000256" key="16">
    <source>
        <dbReference type="ARBA" id="ARBA00023285"/>
    </source>
</evidence>
<evidence type="ECO:0000259" key="19">
    <source>
        <dbReference type="Pfam" id="PF24621"/>
    </source>
</evidence>
<dbReference type="GO" id="GO:0003856">
    <property type="term" value="F:3-dehydroquinate synthase activity"/>
    <property type="evidence" value="ECO:0007669"/>
    <property type="project" value="UniProtKB-UniRule"/>
</dbReference>
<dbReference type="InterPro" id="IPR056179">
    <property type="entry name" value="DHQS_C"/>
</dbReference>
<evidence type="ECO:0000256" key="5">
    <source>
        <dbReference type="ARBA" id="ARBA00005412"/>
    </source>
</evidence>
<comment type="caution">
    <text evidence="17">Lacks conserved residue(s) required for the propagation of feature annotation.</text>
</comment>
<feature type="domain" description="3-dehydroquinate synthase C-terminal" evidence="19">
    <location>
        <begin position="183"/>
        <end position="327"/>
    </location>
</feature>
<dbReference type="STRING" id="632773.BBEV_1445"/>
<comment type="catalytic activity">
    <reaction evidence="1 17">
        <text>7-phospho-2-dehydro-3-deoxy-D-arabino-heptonate = 3-dehydroquinate + phosphate</text>
        <dbReference type="Rhea" id="RHEA:21968"/>
        <dbReference type="ChEBI" id="CHEBI:32364"/>
        <dbReference type="ChEBI" id="CHEBI:43474"/>
        <dbReference type="ChEBI" id="CHEBI:58394"/>
        <dbReference type="EC" id="4.2.3.4"/>
    </reaction>
</comment>
<sequence length="364" mass="40575">MIDPAMTIQASTHAYPVWIGQGILSSIGEAVQMTNPDCSRIMIITDQHVEKLYGNKIKQYLSEYNHVHLLAVPSGEESKSFDTYYEVMTAMLEAELDRKSLILAIGGGVVGDLAGFAAATYMRGIDFIQVPTTLLAHDSSVGGKTGINHPLGKNLIGSFHAPQAVIYDVDVFSTLSDREWRSGFAEVIKHGFIQDGDFLDWLVNEFPPRDQLTPEVIRDMLSKSIAIKANIVQKDEREKGVRAFLNFGHTLGHAIENDLGYGEITHGEAVMIGIHFALQLGDNIGMLKMSEVNHVLRFIEEQGFELKIPEACSTKRLIERMKRDKKSNSGNIHFVLLRTIGTPDLIEVHDDHIYNTLEMEGIKR</sequence>
<dbReference type="GO" id="GO:0009073">
    <property type="term" value="P:aromatic amino acid family biosynthetic process"/>
    <property type="evidence" value="ECO:0007669"/>
    <property type="project" value="UniProtKB-KW"/>
</dbReference>
<reference evidence="20 21" key="1">
    <citation type="submission" date="2015-08" db="EMBL/GenBank/DDBJ databases">
        <title>The complete genome sequence of Bacillus beveridgei MLTeJB.</title>
        <authorList>
            <person name="Hanson T.E."/>
            <person name="Mesa C."/>
            <person name="Basesman S.M."/>
            <person name="Oremland R.S."/>
        </authorList>
    </citation>
    <scope>NUCLEOTIDE SEQUENCE [LARGE SCALE GENOMIC DNA]</scope>
    <source>
        <strain evidence="20 21">MLTeJB</strain>
    </source>
</reference>
<evidence type="ECO:0000256" key="4">
    <source>
        <dbReference type="ARBA" id="ARBA00004661"/>
    </source>
</evidence>
<comment type="similarity">
    <text evidence="5 17">Belongs to the sugar phosphate cyclases superfamily. Dehydroquinate synthase family.</text>
</comment>
<dbReference type="InterPro" id="IPR050071">
    <property type="entry name" value="Dehydroquinate_synthase"/>
</dbReference>
<keyword evidence="16 17" id="KW-0170">Cobalt</keyword>
<dbReference type="GO" id="GO:0009423">
    <property type="term" value="P:chorismate biosynthetic process"/>
    <property type="evidence" value="ECO:0007669"/>
    <property type="project" value="UniProtKB-UniRule"/>
</dbReference>
<evidence type="ECO:0000256" key="11">
    <source>
        <dbReference type="ARBA" id="ARBA00022741"/>
    </source>
</evidence>